<name>X0SMF2_9ZZZZ</name>
<feature type="coiled-coil region" evidence="1">
    <location>
        <begin position="7"/>
        <end position="34"/>
    </location>
</feature>
<gene>
    <name evidence="2" type="ORF">S01H1_14199</name>
</gene>
<keyword evidence="1" id="KW-0175">Coiled coil</keyword>
<comment type="caution">
    <text evidence="2">The sequence shown here is derived from an EMBL/GenBank/DDBJ whole genome shotgun (WGS) entry which is preliminary data.</text>
</comment>
<evidence type="ECO:0000256" key="1">
    <source>
        <dbReference type="SAM" id="Coils"/>
    </source>
</evidence>
<dbReference type="EMBL" id="BARS01007372">
    <property type="protein sequence ID" value="GAF82229.1"/>
    <property type="molecule type" value="Genomic_DNA"/>
</dbReference>
<accession>X0SMF2</accession>
<reference evidence="2" key="1">
    <citation type="journal article" date="2014" name="Front. Microbiol.">
        <title>High frequency of phylogenetically diverse reductive dehalogenase-homologous genes in deep subseafloor sedimentary metagenomes.</title>
        <authorList>
            <person name="Kawai M."/>
            <person name="Futagami T."/>
            <person name="Toyoda A."/>
            <person name="Takaki Y."/>
            <person name="Nishi S."/>
            <person name="Hori S."/>
            <person name="Arai W."/>
            <person name="Tsubouchi T."/>
            <person name="Morono Y."/>
            <person name="Uchiyama I."/>
            <person name="Ito T."/>
            <person name="Fujiyama A."/>
            <person name="Inagaki F."/>
            <person name="Takami H."/>
        </authorList>
    </citation>
    <scope>NUCLEOTIDE SEQUENCE</scope>
    <source>
        <strain evidence="2">Expedition CK06-06</strain>
    </source>
</reference>
<organism evidence="2">
    <name type="scientific">marine sediment metagenome</name>
    <dbReference type="NCBI Taxonomy" id="412755"/>
    <lineage>
        <taxon>unclassified sequences</taxon>
        <taxon>metagenomes</taxon>
        <taxon>ecological metagenomes</taxon>
    </lineage>
</organism>
<dbReference type="AlphaFoldDB" id="X0SMF2"/>
<protein>
    <submittedName>
        <fullName evidence="2">Uncharacterized protein</fullName>
    </submittedName>
</protein>
<proteinExistence type="predicted"/>
<evidence type="ECO:0000313" key="2">
    <source>
        <dbReference type="EMBL" id="GAF82229.1"/>
    </source>
</evidence>
<sequence>MPEFKHLLKTEKQRLDWEREVEKARLELQKKKEVKNVAT</sequence>